<keyword evidence="10" id="KW-1185">Reference proteome</keyword>
<dbReference type="NCBIfam" id="TIGR00321">
    <property type="entry name" value="dhys"/>
    <property type="match status" value="1"/>
</dbReference>
<comment type="cofactor">
    <cofactor evidence="2">
        <name>NAD(+)</name>
        <dbReference type="ChEBI" id="CHEBI:57540"/>
    </cofactor>
</comment>
<dbReference type="InterPro" id="IPR029035">
    <property type="entry name" value="DHS-like_NAD/FAD-binding_dom"/>
</dbReference>
<sequence>MSASKSDQLELIKDVILKPTNLSRYEVYEENCGRDYANILTKSVYGYDFNKGINYSDLFKSYITTGFQATSLGRAIEEIGSMLEARTEPFEPDAHEDDAFIERRSGCTIFLGYTSNMISSGIRETIRFLVQHRLVDCLVTTAGGIEEDLIKCLSPTYIGDFNLSGRQLHSSGINRIGNLLIPNDNYCKFENWIIPILDSALIEQNRDEQIWSPSKLCARLGKEIDNEESILYWASHNQIPVFCPAFTDGSLGDMIHMHSLRSSGLIVDIAQDVCRINSIAIKANKSGMIILGGGVAKHHICNANMMRNGADFTVFINTGQEFDGSDAGAQPDEAISWGKIRENSTPIKVYCDATLIFPLIVAETFAKYHYKRLSKQI</sequence>
<name>A0A9Q0M0Z3_BLOTA</name>
<reference evidence="9" key="1">
    <citation type="submission" date="2022-12" db="EMBL/GenBank/DDBJ databases">
        <title>Genome assemblies of Blomia tropicalis.</title>
        <authorList>
            <person name="Cui Y."/>
        </authorList>
    </citation>
    <scope>NUCLEOTIDE SEQUENCE</scope>
    <source>
        <tissue evidence="9">Adult mites</tissue>
    </source>
</reference>
<dbReference type="OMA" id="FGMAIEQ"/>
<evidence type="ECO:0000256" key="8">
    <source>
        <dbReference type="ARBA" id="ARBA00023256"/>
    </source>
</evidence>
<evidence type="ECO:0000313" key="9">
    <source>
        <dbReference type="EMBL" id="KAJ6218058.1"/>
    </source>
</evidence>
<dbReference type="InterPro" id="IPR036982">
    <property type="entry name" value="Deoxyhypusine_synthase_sf"/>
</dbReference>
<dbReference type="PANTHER" id="PTHR11703:SF0">
    <property type="entry name" value="DEOXYHYPUSINE SYNTHASE"/>
    <property type="match status" value="1"/>
</dbReference>
<accession>A0A9Q0M0Z3</accession>
<dbReference type="SUPFAM" id="SSF52467">
    <property type="entry name" value="DHS-like NAD/FAD-binding domain"/>
    <property type="match status" value="1"/>
</dbReference>
<evidence type="ECO:0000256" key="4">
    <source>
        <dbReference type="ARBA" id="ARBA00009892"/>
    </source>
</evidence>
<dbReference type="FunFam" id="3.40.910.10:FF:000001">
    <property type="entry name" value="Probable deoxyhypusine synthase"/>
    <property type="match status" value="1"/>
</dbReference>
<keyword evidence="8" id="KW-0386">Hypusine biosynthesis</keyword>
<evidence type="ECO:0000256" key="6">
    <source>
        <dbReference type="ARBA" id="ARBA00022679"/>
    </source>
</evidence>
<dbReference type="AlphaFoldDB" id="A0A9Q0M0Z3"/>
<evidence type="ECO:0000256" key="3">
    <source>
        <dbReference type="ARBA" id="ARBA00005041"/>
    </source>
</evidence>
<evidence type="ECO:0000256" key="1">
    <source>
        <dbReference type="ARBA" id="ARBA00000952"/>
    </source>
</evidence>
<dbReference type="Pfam" id="PF01916">
    <property type="entry name" value="DS"/>
    <property type="match status" value="1"/>
</dbReference>
<evidence type="ECO:0000313" key="10">
    <source>
        <dbReference type="Proteomes" id="UP001142055"/>
    </source>
</evidence>
<dbReference type="Proteomes" id="UP001142055">
    <property type="component" value="Chromosome 3"/>
</dbReference>
<gene>
    <name evidence="9" type="ORF">RDWZM_009215</name>
</gene>
<dbReference type="GO" id="GO:0005737">
    <property type="term" value="C:cytoplasm"/>
    <property type="evidence" value="ECO:0007669"/>
    <property type="project" value="TreeGrafter"/>
</dbReference>
<dbReference type="InterPro" id="IPR002773">
    <property type="entry name" value="Deoxyhypusine_synthase"/>
</dbReference>
<protein>
    <recommendedName>
        <fullName evidence="5">deoxyhypusine synthase</fullName>
        <ecNumber evidence="5">2.5.1.46</ecNumber>
    </recommendedName>
</protein>
<evidence type="ECO:0000256" key="5">
    <source>
        <dbReference type="ARBA" id="ARBA00012683"/>
    </source>
</evidence>
<dbReference type="OrthoDB" id="294378at2759"/>
<evidence type="ECO:0000256" key="7">
    <source>
        <dbReference type="ARBA" id="ARBA00023027"/>
    </source>
</evidence>
<comment type="caution">
    <text evidence="9">The sequence shown here is derived from an EMBL/GenBank/DDBJ whole genome shotgun (WGS) entry which is preliminary data.</text>
</comment>
<dbReference type="EC" id="2.5.1.46" evidence="5"/>
<dbReference type="EMBL" id="JAPWDV010000003">
    <property type="protein sequence ID" value="KAJ6218058.1"/>
    <property type="molecule type" value="Genomic_DNA"/>
</dbReference>
<comment type="catalytic activity">
    <reaction evidence="1">
        <text>[eIF5A protein]-L-lysine + spermidine = [eIF5A protein]-deoxyhypusine + propane-1,3-diamine</text>
        <dbReference type="Rhea" id="RHEA:33299"/>
        <dbReference type="Rhea" id="RHEA-COMP:10143"/>
        <dbReference type="Rhea" id="RHEA-COMP:10144"/>
        <dbReference type="ChEBI" id="CHEBI:29969"/>
        <dbReference type="ChEBI" id="CHEBI:57484"/>
        <dbReference type="ChEBI" id="CHEBI:57834"/>
        <dbReference type="ChEBI" id="CHEBI:82657"/>
        <dbReference type="EC" id="2.5.1.46"/>
    </reaction>
</comment>
<organism evidence="9 10">
    <name type="scientific">Blomia tropicalis</name>
    <name type="common">Mite</name>
    <dbReference type="NCBI Taxonomy" id="40697"/>
    <lineage>
        <taxon>Eukaryota</taxon>
        <taxon>Metazoa</taxon>
        <taxon>Ecdysozoa</taxon>
        <taxon>Arthropoda</taxon>
        <taxon>Chelicerata</taxon>
        <taxon>Arachnida</taxon>
        <taxon>Acari</taxon>
        <taxon>Acariformes</taxon>
        <taxon>Sarcoptiformes</taxon>
        <taxon>Astigmata</taxon>
        <taxon>Glycyphagoidea</taxon>
        <taxon>Echimyopodidae</taxon>
        <taxon>Blomia</taxon>
    </lineage>
</organism>
<comment type="pathway">
    <text evidence="3">Protein modification; eIF5A hypusination.</text>
</comment>
<comment type="similarity">
    <text evidence="4">Belongs to the deoxyhypusine synthase family.</text>
</comment>
<dbReference type="PANTHER" id="PTHR11703">
    <property type="entry name" value="DEOXYHYPUSINE SYNTHASE"/>
    <property type="match status" value="1"/>
</dbReference>
<evidence type="ECO:0000256" key="2">
    <source>
        <dbReference type="ARBA" id="ARBA00001911"/>
    </source>
</evidence>
<proteinExistence type="inferred from homology"/>
<dbReference type="Gene3D" id="3.40.910.10">
    <property type="entry name" value="Deoxyhypusine synthase"/>
    <property type="match status" value="1"/>
</dbReference>
<dbReference type="GO" id="GO:0034038">
    <property type="term" value="F:deoxyhypusine synthase activity"/>
    <property type="evidence" value="ECO:0007669"/>
    <property type="project" value="UniProtKB-EC"/>
</dbReference>
<keyword evidence="7" id="KW-0520">NAD</keyword>
<keyword evidence="6" id="KW-0808">Transferase</keyword>